<organism evidence="1 2">
    <name type="scientific">Cyphellophora attinorum</name>
    <dbReference type="NCBI Taxonomy" id="1664694"/>
    <lineage>
        <taxon>Eukaryota</taxon>
        <taxon>Fungi</taxon>
        <taxon>Dikarya</taxon>
        <taxon>Ascomycota</taxon>
        <taxon>Pezizomycotina</taxon>
        <taxon>Eurotiomycetes</taxon>
        <taxon>Chaetothyriomycetidae</taxon>
        <taxon>Chaetothyriales</taxon>
        <taxon>Cyphellophoraceae</taxon>
        <taxon>Cyphellophora</taxon>
    </lineage>
</organism>
<dbReference type="GeneID" id="28737369"/>
<comment type="caution">
    <text evidence="1">The sequence shown here is derived from an EMBL/GenBank/DDBJ whole genome shotgun (WGS) entry which is preliminary data.</text>
</comment>
<dbReference type="Proteomes" id="UP000038010">
    <property type="component" value="Unassembled WGS sequence"/>
</dbReference>
<dbReference type="RefSeq" id="XP_018001834.1">
    <property type="nucleotide sequence ID" value="XM_018145489.1"/>
</dbReference>
<evidence type="ECO:0000313" key="2">
    <source>
        <dbReference type="Proteomes" id="UP000038010"/>
    </source>
</evidence>
<name>A0A0N0NNQ8_9EURO</name>
<sequence length="213" mass="24573">MLQAASPSSSSQQEIGYLKESIDEARLFVLQTVICTSHAIGLKKLKALNPRVRKTMWRKLYEMATPYITYRLEHCQGKADELAIYQIFQLRPDAAQSEHDKAAAFKQYYKAKFVFYCEMLLLHQLNKGLLNASKPSGKICKDAKAAMDDFMDRDFFDEMEQQWAVLMRSYDWTEMPTDPACQDVTFRVPRTNGRPGEVIEMPEFERGAGYLDD</sequence>
<gene>
    <name evidence="1" type="ORF">AB675_5288</name>
</gene>
<dbReference type="AlphaFoldDB" id="A0A0N0NNQ8"/>
<reference evidence="1 2" key="1">
    <citation type="submission" date="2015-06" db="EMBL/GenBank/DDBJ databases">
        <title>Draft genome of the ant-associated black yeast Phialophora attae CBS 131958.</title>
        <authorList>
            <person name="Moreno L.F."/>
            <person name="Stielow B.J."/>
            <person name="de Hoog S."/>
            <person name="Vicente V.A."/>
            <person name="Weiss V.A."/>
            <person name="de Vries M."/>
            <person name="Cruz L.M."/>
            <person name="Souza E.M."/>
        </authorList>
    </citation>
    <scope>NUCLEOTIDE SEQUENCE [LARGE SCALE GENOMIC DNA]</scope>
    <source>
        <strain evidence="1 2">CBS 131958</strain>
    </source>
</reference>
<accession>A0A0N0NNQ8</accession>
<protein>
    <submittedName>
        <fullName evidence="1">Uncharacterized protein</fullName>
    </submittedName>
</protein>
<proteinExistence type="predicted"/>
<dbReference type="EMBL" id="LFJN01000008">
    <property type="protein sequence ID" value="KPI41871.1"/>
    <property type="molecule type" value="Genomic_DNA"/>
</dbReference>
<dbReference type="VEuPathDB" id="FungiDB:AB675_5288"/>
<keyword evidence="2" id="KW-1185">Reference proteome</keyword>
<evidence type="ECO:0000313" key="1">
    <source>
        <dbReference type="EMBL" id="KPI41871.1"/>
    </source>
</evidence>